<organism evidence="1 3">
    <name type="scientific">Didymodactylos carnosus</name>
    <dbReference type="NCBI Taxonomy" id="1234261"/>
    <lineage>
        <taxon>Eukaryota</taxon>
        <taxon>Metazoa</taxon>
        <taxon>Spiralia</taxon>
        <taxon>Gnathifera</taxon>
        <taxon>Rotifera</taxon>
        <taxon>Eurotatoria</taxon>
        <taxon>Bdelloidea</taxon>
        <taxon>Philodinida</taxon>
        <taxon>Philodinidae</taxon>
        <taxon>Didymodactylos</taxon>
    </lineage>
</organism>
<evidence type="ECO:0000313" key="3">
    <source>
        <dbReference type="Proteomes" id="UP000677228"/>
    </source>
</evidence>
<evidence type="ECO:0000313" key="1">
    <source>
        <dbReference type="EMBL" id="CAF1495347.1"/>
    </source>
</evidence>
<proteinExistence type="predicted"/>
<reference evidence="1" key="1">
    <citation type="submission" date="2021-02" db="EMBL/GenBank/DDBJ databases">
        <authorList>
            <person name="Nowell W R."/>
        </authorList>
    </citation>
    <scope>NUCLEOTIDE SEQUENCE</scope>
</reference>
<evidence type="ECO:0000313" key="2">
    <source>
        <dbReference type="EMBL" id="CAF4284369.1"/>
    </source>
</evidence>
<dbReference type="Proteomes" id="UP000677228">
    <property type="component" value="Unassembled WGS sequence"/>
</dbReference>
<feature type="non-terminal residue" evidence="1">
    <location>
        <position position="1"/>
    </location>
</feature>
<dbReference type="EMBL" id="CAJNOK010033535">
    <property type="protein sequence ID" value="CAF1495347.1"/>
    <property type="molecule type" value="Genomic_DNA"/>
</dbReference>
<dbReference type="Proteomes" id="UP000682733">
    <property type="component" value="Unassembled WGS sequence"/>
</dbReference>
<sequence>MDNKGVPVAQQGKLEDETINLLATVTHAWHRLVQLVLSRNKNTIFATTATTSLTTNK</sequence>
<comment type="caution">
    <text evidence="1">The sequence shown here is derived from an EMBL/GenBank/DDBJ whole genome shotgun (WGS) entry which is preliminary data.</text>
</comment>
<protein>
    <submittedName>
        <fullName evidence="1">Uncharacterized protein</fullName>
    </submittedName>
</protein>
<gene>
    <name evidence="1" type="ORF">OVA965_LOCUS36696</name>
    <name evidence="2" type="ORF">TMI583_LOCUS37720</name>
</gene>
<dbReference type="AlphaFoldDB" id="A0A8S2FKB3"/>
<dbReference type="EMBL" id="CAJOBA010055516">
    <property type="protein sequence ID" value="CAF4284369.1"/>
    <property type="molecule type" value="Genomic_DNA"/>
</dbReference>
<accession>A0A8S2FKB3</accession>
<name>A0A8S2FKB3_9BILA</name>